<dbReference type="AlphaFoldDB" id="V4R212"/>
<evidence type="ECO:0000313" key="2">
    <source>
        <dbReference type="EMBL" id="ESR25972.1"/>
    </source>
</evidence>
<name>V4R212_9HYPH</name>
<evidence type="ECO:0000313" key="3">
    <source>
        <dbReference type="Proteomes" id="UP000017819"/>
    </source>
</evidence>
<dbReference type="Pfam" id="PF05239">
    <property type="entry name" value="PRC"/>
    <property type="match status" value="1"/>
</dbReference>
<evidence type="ECO:0000259" key="1">
    <source>
        <dbReference type="Pfam" id="PF05239"/>
    </source>
</evidence>
<dbReference type="EMBL" id="AWXZ01000017">
    <property type="protein sequence ID" value="ESR25972.1"/>
    <property type="molecule type" value="Genomic_DNA"/>
</dbReference>
<dbReference type="Gene3D" id="2.30.30.240">
    <property type="entry name" value="PRC-barrel domain"/>
    <property type="match status" value="1"/>
</dbReference>
<dbReference type="InterPro" id="IPR027275">
    <property type="entry name" value="PRC-brl_dom"/>
</dbReference>
<dbReference type="InterPro" id="IPR011033">
    <property type="entry name" value="PRC_barrel-like_sf"/>
</dbReference>
<feature type="domain" description="PRC-barrel" evidence="1">
    <location>
        <begin position="13"/>
        <end position="84"/>
    </location>
</feature>
<gene>
    <name evidence="2" type="ORF">N177_1307</name>
</gene>
<reference evidence="2 3" key="1">
    <citation type="journal article" date="2014" name="Genome Announc.">
        <title>Draft Genome Sequence of Lutibaculum baratangense Strain AMV1T, Isolated from a Mud Volcano in Andamans, India.</title>
        <authorList>
            <person name="Singh A."/>
            <person name="Sreenivas A."/>
            <person name="Sathyanarayana Reddy G."/>
            <person name="Pinnaka A.K."/>
            <person name="Shivaji S."/>
        </authorList>
    </citation>
    <scope>NUCLEOTIDE SEQUENCE [LARGE SCALE GENOMIC DNA]</scope>
    <source>
        <strain evidence="2 3">AMV1</strain>
    </source>
</reference>
<accession>V4R212</accession>
<dbReference type="Proteomes" id="UP000017819">
    <property type="component" value="Unassembled WGS sequence"/>
</dbReference>
<dbReference type="STRING" id="631454.N177_1307"/>
<protein>
    <recommendedName>
        <fullName evidence="1">PRC-barrel domain-containing protein</fullName>
    </recommendedName>
</protein>
<keyword evidence="3" id="KW-1185">Reference proteome</keyword>
<proteinExistence type="predicted"/>
<dbReference type="PANTHER" id="PTHR36505">
    <property type="entry name" value="BLR1072 PROTEIN"/>
    <property type="match status" value="1"/>
</dbReference>
<dbReference type="eggNOG" id="COG3861">
    <property type="taxonomic scope" value="Bacteria"/>
</dbReference>
<organism evidence="2 3">
    <name type="scientific">Lutibaculum baratangense AMV1</name>
    <dbReference type="NCBI Taxonomy" id="631454"/>
    <lineage>
        <taxon>Bacteria</taxon>
        <taxon>Pseudomonadati</taxon>
        <taxon>Pseudomonadota</taxon>
        <taxon>Alphaproteobacteria</taxon>
        <taxon>Hyphomicrobiales</taxon>
        <taxon>Tepidamorphaceae</taxon>
        <taxon>Lutibaculum</taxon>
    </lineage>
</organism>
<dbReference type="SUPFAM" id="SSF50346">
    <property type="entry name" value="PRC-barrel domain"/>
    <property type="match status" value="1"/>
</dbReference>
<dbReference type="PANTHER" id="PTHR36505:SF1">
    <property type="entry name" value="BLR1072 PROTEIN"/>
    <property type="match status" value="1"/>
</dbReference>
<comment type="caution">
    <text evidence="2">The sequence shown here is derived from an EMBL/GenBank/DDBJ whole genome shotgun (WGS) entry which is preliminary data.</text>
</comment>
<sequence>MLSPDGGGLIPSDRVQGTEVFRSGGEHIGHIDRLMIDKETGRVAYAVLAFGGFLGVGERHCPVPWSLLRYSDELGGYEINVADEQLRGAPAIEPSEKSWTSRERDQHIHEHFNVPGYWV</sequence>